<evidence type="ECO:0000313" key="3">
    <source>
        <dbReference type="Proteomes" id="UP001187343"/>
    </source>
</evidence>
<dbReference type="EMBL" id="JAUYZG010000007">
    <property type="protein sequence ID" value="KAK2902919.1"/>
    <property type="molecule type" value="Genomic_DNA"/>
</dbReference>
<feature type="compositionally biased region" description="Basic and acidic residues" evidence="1">
    <location>
        <begin position="63"/>
        <end position="74"/>
    </location>
</feature>
<feature type="compositionally biased region" description="Polar residues" evidence="1">
    <location>
        <begin position="99"/>
        <end position="117"/>
    </location>
</feature>
<dbReference type="AlphaFoldDB" id="A0AA88TQZ6"/>
<feature type="region of interest" description="Disordered" evidence="1">
    <location>
        <begin position="33"/>
        <end position="157"/>
    </location>
</feature>
<comment type="caution">
    <text evidence="2">The sequence shown here is derived from an EMBL/GenBank/DDBJ whole genome shotgun (WGS) entry which is preliminary data.</text>
</comment>
<accession>A0AA88TQZ6</accession>
<proteinExistence type="predicted"/>
<reference evidence="2" key="1">
    <citation type="submission" date="2023-08" db="EMBL/GenBank/DDBJ databases">
        <title>Chromosome-level Genome Assembly of mud carp (Cirrhinus molitorella).</title>
        <authorList>
            <person name="Liu H."/>
        </authorList>
    </citation>
    <scope>NUCLEOTIDE SEQUENCE</scope>
    <source>
        <strain evidence="2">Prfri</strain>
        <tissue evidence="2">Muscle</tissue>
    </source>
</reference>
<evidence type="ECO:0000313" key="2">
    <source>
        <dbReference type="EMBL" id="KAK2902919.1"/>
    </source>
</evidence>
<evidence type="ECO:0000256" key="1">
    <source>
        <dbReference type="SAM" id="MobiDB-lite"/>
    </source>
</evidence>
<gene>
    <name evidence="2" type="ORF">Q8A67_007632</name>
</gene>
<feature type="compositionally biased region" description="Polar residues" evidence="1">
    <location>
        <begin position="52"/>
        <end position="62"/>
    </location>
</feature>
<keyword evidence="3" id="KW-1185">Reference proteome</keyword>
<organism evidence="2 3">
    <name type="scientific">Cirrhinus molitorella</name>
    <name type="common">mud carp</name>
    <dbReference type="NCBI Taxonomy" id="172907"/>
    <lineage>
        <taxon>Eukaryota</taxon>
        <taxon>Metazoa</taxon>
        <taxon>Chordata</taxon>
        <taxon>Craniata</taxon>
        <taxon>Vertebrata</taxon>
        <taxon>Euteleostomi</taxon>
        <taxon>Actinopterygii</taxon>
        <taxon>Neopterygii</taxon>
        <taxon>Teleostei</taxon>
        <taxon>Ostariophysi</taxon>
        <taxon>Cypriniformes</taxon>
        <taxon>Cyprinidae</taxon>
        <taxon>Labeoninae</taxon>
        <taxon>Labeonini</taxon>
        <taxon>Cirrhinus</taxon>
    </lineage>
</organism>
<sequence>MTSQGRRKHSACLFRMRESCPFRKLRRNMCNDSRSTLVPTGGQWRTLETPPQAGSSGTNRVETYSRPHQSDSHLQEALLAMDTDMDPPTGSGYAVSDTPGPSNLSLINQRSRLSASDTVMDLDSGVDPETGERAQGKGLQTDSILDLSDFHHSQKCR</sequence>
<feature type="compositionally biased region" description="Basic and acidic residues" evidence="1">
    <location>
        <begin position="148"/>
        <end position="157"/>
    </location>
</feature>
<name>A0AA88TQZ6_9TELE</name>
<protein>
    <submittedName>
        <fullName evidence="2">Uncharacterized protein</fullName>
    </submittedName>
</protein>
<dbReference type="Proteomes" id="UP001187343">
    <property type="component" value="Unassembled WGS sequence"/>
</dbReference>